<dbReference type="eggNOG" id="COG0541">
    <property type="taxonomic scope" value="Bacteria"/>
</dbReference>
<organism evidence="13 14">
    <name type="scientific">Coprothermobacter proteolyticus (strain ATCC 35245 / DSM 5265 / OCM 4 / BT)</name>
    <dbReference type="NCBI Taxonomy" id="309798"/>
    <lineage>
        <taxon>Bacteria</taxon>
        <taxon>Pseudomonadati</taxon>
        <taxon>Coprothermobacterota</taxon>
        <taxon>Coprothermobacteria</taxon>
        <taxon>Coprothermobacterales</taxon>
        <taxon>Coprothermobacteraceae</taxon>
        <taxon>Coprothermobacter</taxon>
    </lineage>
</organism>
<accession>B5Y8E9</accession>
<comment type="subcellular location">
    <subcellularLocation>
        <location evidence="1">Cytoplasm</location>
    </subcellularLocation>
</comment>
<feature type="domain" description="SRP54-type proteins GTP-binding" evidence="12">
    <location>
        <begin position="263"/>
        <end position="276"/>
    </location>
</feature>
<dbReference type="InterPro" id="IPR022941">
    <property type="entry name" value="SRP54"/>
</dbReference>
<keyword evidence="14" id="KW-1185">Reference proteome</keyword>
<dbReference type="SMART" id="SM00963">
    <property type="entry name" value="SRP54_N"/>
    <property type="match status" value="1"/>
</dbReference>
<dbReference type="SMART" id="SM00382">
    <property type="entry name" value="AAA"/>
    <property type="match status" value="1"/>
</dbReference>
<dbReference type="STRING" id="309798.COPRO5265_0698"/>
<comment type="similarity">
    <text evidence="2">Belongs to the GTP-binding SRP family. SRP54 subfamily.</text>
</comment>
<dbReference type="HOGENOM" id="CLU_009301_6_0_9"/>
<dbReference type="SUPFAM" id="SSF47364">
    <property type="entry name" value="Domain of the SRP/SRP receptor G-proteins"/>
    <property type="match status" value="1"/>
</dbReference>
<keyword evidence="4" id="KW-0547">Nucleotide-binding</keyword>
<keyword evidence="3" id="KW-0963">Cytoplasm</keyword>
<dbReference type="PROSITE" id="PS00300">
    <property type="entry name" value="SRP54"/>
    <property type="match status" value="1"/>
</dbReference>
<dbReference type="InterPro" id="IPR042101">
    <property type="entry name" value="SRP54_N_sf"/>
</dbReference>
<dbReference type="InterPro" id="IPR027417">
    <property type="entry name" value="P-loop_NTPase"/>
</dbReference>
<dbReference type="SMART" id="SM00962">
    <property type="entry name" value="SRP54"/>
    <property type="match status" value="1"/>
</dbReference>
<evidence type="ECO:0000256" key="3">
    <source>
        <dbReference type="ARBA" id="ARBA00022490"/>
    </source>
</evidence>
<gene>
    <name evidence="13" type="ordered locus">COPRO5265_0698</name>
</gene>
<evidence type="ECO:0000256" key="7">
    <source>
        <dbReference type="ARBA" id="ARBA00023134"/>
    </source>
</evidence>
<name>B5Y8E9_COPPD</name>
<dbReference type="SUPFAM" id="SSF52540">
    <property type="entry name" value="P-loop containing nucleoside triphosphate hydrolases"/>
    <property type="match status" value="1"/>
</dbReference>
<evidence type="ECO:0000256" key="8">
    <source>
        <dbReference type="ARBA" id="ARBA00023135"/>
    </source>
</evidence>
<dbReference type="GO" id="GO:0006614">
    <property type="term" value="P:SRP-dependent cotranslational protein targeting to membrane"/>
    <property type="evidence" value="ECO:0007669"/>
    <property type="project" value="InterPro"/>
</dbReference>
<dbReference type="InterPro" id="IPR003593">
    <property type="entry name" value="AAA+_ATPase"/>
</dbReference>
<dbReference type="Pfam" id="PF02881">
    <property type="entry name" value="SRP54_N"/>
    <property type="match status" value="1"/>
</dbReference>
<dbReference type="PANTHER" id="PTHR11564:SF5">
    <property type="entry name" value="SIGNAL RECOGNITION PARTICLE SUBUNIT SRP54"/>
    <property type="match status" value="1"/>
</dbReference>
<evidence type="ECO:0000256" key="11">
    <source>
        <dbReference type="ARBA" id="ARBA00048027"/>
    </source>
</evidence>
<evidence type="ECO:0000256" key="1">
    <source>
        <dbReference type="ARBA" id="ARBA00004496"/>
    </source>
</evidence>
<dbReference type="EC" id="3.6.5.4" evidence="10"/>
<dbReference type="Proteomes" id="UP000001732">
    <property type="component" value="Chromosome"/>
</dbReference>
<dbReference type="Pfam" id="PF02978">
    <property type="entry name" value="SRP_SPB"/>
    <property type="match status" value="1"/>
</dbReference>
<dbReference type="InterPro" id="IPR036225">
    <property type="entry name" value="SRP/SRP_N"/>
</dbReference>
<dbReference type="KEGG" id="cpo:COPRO5265_0698"/>
<evidence type="ECO:0000313" key="14">
    <source>
        <dbReference type="Proteomes" id="UP000001732"/>
    </source>
</evidence>
<evidence type="ECO:0000313" key="13">
    <source>
        <dbReference type="EMBL" id="ACI17520.1"/>
    </source>
</evidence>
<dbReference type="Gene3D" id="1.20.120.140">
    <property type="entry name" value="Signal recognition particle SRP54, nucleotide-binding domain"/>
    <property type="match status" value="1"/>
</dbReference>
<dbReference type="GO" id="GO:0003924">
    <property type="term" value="F:GTPase activity"/>
    <property type="evidence" value="ECO:0007669"/>
    <property type="project" value="InterPro"/>
</dbReference>
<dbReference type="RefSeq" id="WP_012544172.1">
    <property type="nucleotide sequence ID" value="NC_011295.1"/>
</dbReference>
<dbReference type="OrthoDB" id="9804720at2"/>
<sequence length="434" mass="48024">MFEGLAKRIQNVFAPFGSKGLLKQEDIDQFLKDLRWLLIEADVSLPVVNELVERLREKLKPQTGIVSPQDYLLKTVYEELTALLGSYRPLKVNPRGISLYVLAGLQGSGKTTTAAKLGYFLKRNGKSVVLGAADPYRPAGAEQLRVLASENGLYFESFVENGKVDIAKIQSFMKKSLHDVLILDTAGRLHVETDMLQELSMINKQLNPQEVLLVVDAMLGQEAANIAKSFKEAAPVSGVILAKADGDELGGAALSVAYVSGVPILFMGTGEHIRDFEPFDPNETAAMILGIGNPKAFLRKIMDMQREMEELKPAAKGKDEKFDMNMLLEAFESISKESLIDYMARALPVNANVDPEMLEQGKNRIKRMKAIIQSMTPYERKHPEVLNASRKRRIAAGSGTTVQEVNLLLKQYGSMKKFAKNPAQLKKMLRGGLI</sequence>
<dbReference type="PANTHER" id="PTHR11564">
    <property type="entry name" value="SIGNAL RECOGNITION PARTICLE 54K PROTEIN SRP54"/>
    <property type="match status" value="1"/>
</dbReference>
<evidence type="ECO:0000256" key="5">
    <source>
        <dbReference type="ARBA" id="ARBA00022801"/>
    </source>
</evidence>
<dbReference type="GO" id="GO:0008312">
    <property type="term" value="F:7S RNA binding"/>
    <property type="evidence" value="ECO:0007669"/>
    <property type="project" value="InterPro"/>
</dbReference>
<proteinExistence type="inferred from homology"/>
<dbReference type="Gene3D" id="3.40.50.300">
    <property type="entry name" value="P-loop containing nucleotide triphosphate hydrolases"/>
    <property type="match status" value="1"/>
</dbReference>
<evidence type="ECO:0000256" key="2">
    <source>
        <dbReference type="ARBA" id="ARBA00005450"/>
    </source>
</evidence>
<evidence type="ECO:0000256" key="9">
    <source>
        <dbReference type="ARBA" id="ARBA00023274"/>
    </source>
</evidence>
<keyword evidence="6" id="KW-0694">RNA-binding</keyword>
<comment type="catalytic activity">
    <reaction evidence="11">
        <text>GTP + H2O = GDP + phosphate + H(+)</text>
        <dbReference type="Rhea" id="RHEA:19669"/>
        <dbReference type="ChEBI" id="CHEBI:15377"/>
        <dbReference type="ChEBI" id="CHEBI:15378"/>
        <dbReference type="ChEBI" id="CHEBI:37565"/>
        <dbReference type="ChEBI" id="CHEBI:43474"/>
        <dbReference type="ChEBI" id="CHEBI:58189"/>
        <dbReference type="EC" id="3.6.5.4"/>
    </reaction>
</comment>
<reference evidence="13 14" key="2">
    <citation type="journal article" date="2014" name="Genome Announc.">
        <title>Complete Genome Sequence of Coprothermobacter proteolyticus DSM 5265.</title>
        <authorList>
            <person name="Alexiev A."/>
            <person name="Coil D.A."/>
            <person name="Badger J.H."/>
            <person name="Enticknap J."/>
            <person name="Ward N."/>
            <person name="Robb F.T."/>
            <person name="Eisen J.A."/>
        </authorList>
    </citation>
    <scope>NUCLEOTIDE SEQUENCE [LARGE SCALE GENOMIC DNA]</scope>
    <source>
        <strain evidence="14">ATCC 35245 / DSM 5265 / OCM 4 / BT</strain>
    </source>
</reference>
<dbReference type="GO" id="GO:0048500">
    <property type="term" value="C:signal recognition particle"/>
    <property type="evidence" value="ECO:0007669"/>
    <property type="project" value="InterPro"/>
</dbReference>
<dbReference type="InterPro" id="IPR013822">
    <property type="entry name" value="Signal_recog_particl_SRP54_hlx"/>
</dbReference>
<keyword evidence="8" id="KW-0733">Signal recognition particle</keyword>
<keyword evidence="5" id="KW-0378">Hydrolase</keyword>
<evidence type="ECO:0000256" key="4">
    <source>
        <dbReference type="ARBA" id="ARBA00022741"/>
    </source>
</evidence>
<keyword evidence="7" id="KW-0342">GTP-binding</keyword>
<dbReference type="SUPFAM" id="SSF47446">
    <property type="entry name" value="Signal peptide-binding domain"/>
    <property type="match status" value="1"/>
</dbReference>
<dbReference type="EMBL" id="CP001145">
    <property type="protein sequence ID" value="ACI17520.1"/>
    <property type="molecule type" value="Genomic_DNA"/>
</dbReference>
<reference evidence="14" key="1">
    <citation type="submission" date="2008-08" db="EMBL/GenBank/DDBJ databases">
        <title>The complete genome sequence of Coprothermobacter proteolyticus strain ATCC 5245 / DSM 5265 / BT.</title>
        <authorList>
            <person name="Dodson R.J."/>
            <person name="Durkin A.S."/>
            <person name="Wu M."/>
            <person name="Eisen J."/>
            <person name="Sutton G."/>
        </authorList>
    </citation>
    <scope>NUCLEOTIDE SEQUENCE [LARGE SCALE GENOMIC DNA]</scope>
    <source>
        <strain evidence="14">ATCC 35245 / DSM 5265 / OCM 4 / BT</strain>
    </source>
</reference>
<evidence type="ECO:0000256" key="10">
    <source>
        <dbReference type="ARBA" id="ARBA00035672"/>
    </source>
</evidence>
<dbReference type="Gene3D" id="1.10.260.30">
    <property type="entry name" value="Signal recognition particle, SRP54 subunit, M-domain"/>
    <property type="match status" value="1"/>
</dbReference>
<evidence type="ECO:0000259" key="12">
    <source>
        <dbReference type="PROSITE" id="PS00300"/>
    </source>
</evidence>
<protein>
    <recommendedName>
        <fullName evidence="10">signal-recognition-particle GTPase</fullName>
        <ecNumber evidence="10">3.6.5.4</ecNumber>
    </recommendedName>
</protein>
<evidence type="ECO:0000256" key="6">
    <source>
        <dbReference type="ARBA" id="ARBA00022884"/>
    </source>
</evidence>
<dbReference type="Pfam" id="PF00448">
    <property type="entry name" value="SRP54"/>
    <property type="match status" value="1"/>
</dbReference>
<dbReference type="GO" id="GO:0005525">
    <property type="term" value="F:GTP binding"/>
    <property type="evidence" value="ECO:0007669"/>
    <property type="project" value="UniProtKB-KW"/>
</dbReference>
<dbReference type="InterPro" id="IPR036891">
    <property type="entry name" value="Signal_recog_part_SRP54_M_sf"/>
</dbReference>
<dbReference type="InterPro" id="IPR004125">
    <property type="entry name" value="Signal_recog_particle_SRP54_M"/>
</dbReference>
<dbReference type="InterPro" id="IPR000897">
    <property type="entry name" value="SRP54_GTPase_dom"/>
</dbReference>
<keyword evidence="9" id="KW-0687">Ribonucleoprotein</keyword>
<dbReference type="AlphaFoldDB" id="B5Y8E9"/>